<dbReference type="SUPFAM" id="SSF54695">
    <property type="entry name" value="POZ domain"/>
    <property type="match status" value="2"/>
</dbReference>
<dbReference type="EMBL" id="CAJGYM010000134">
    <property type="protein sequence ID" value="CAD6198658.1"/>
    <property type="molecule type" value="Genomic_DNA"/>
</dbReference>
<proteinExistence type="predicted"/>
<dbReference type="PROSITE" id="PS50097">
    <property type="entry name" value="BTB"/>
    <property type="match status" value="1"/>
</dbReference>
<dbReference type="InterPro" id="IPR011333">
    <property type="entry name" value="SKP1/BTB/POZ_sf"/>
</dbReference>
<evidence type="ECO:0000313" key="3">
    <source>
        <dbReference type="Proteomes" id="UP000835052"/>
    </source>
</evidence>
<evidence type="ECO:0000259" key="1">
    <source>
        <dbReference type="PROSITE" id="PS50097"/>
    </source>
</evidence>
<dbReference type="SMART" id="SM00225">
    <property type="entry name" value="BTB"/>
    <property type="match status" value="2"/>
</dbReference>
<dbReference type="Proteomes" id="UP000835052">
    <property type="component" value="Unassembled WGS sequence"/>
</dbReference>
<feature type="domain" description="BTB" evidence="1">
    <location>
        <begin position="179"/>
        <end position="257"/>
    </location>
</feature>
<protein>
    <recommendedName>
        <fullName evidence="1">BTB domain-containing protein</fullName>
    </recommendedName>
</protein>
<keyword evidence="3" id="KW-1185">Reference proteome</keyword>
<dbReference type="PANTHER" id="PTHR22744">
    <property type="entry name" value="HELIX LOOP HELIX PROTEIN 21-RELATED"/>
    <property type="match status" value="1"/>
</dbReference>
<reference evidence="2" key="1">
    <citation type="submission" date="2020-10" db="EMBL/GenBank/DDBJ databases">
        <authorList>
            <person name="Kikuchi T."/>
        </authorList>
    </citation>
    <scope>NUCLEOTIDE SEQUENCE</scope>
    <source>
        <strain evidence="2">NKZ352</strain>
    </source>
</reference>
<name>A0A8S1HTQ1_9PELO</name>
<dbReference type="PANTHER" id="PTHR22744:SF17">
    <property type="entry name" value="BTB DOMAIN-CONTAINING PROTEIN"/>
    <property type="match status" value="1"/>
</dbReference>
<accession>A0A8S1HTQ1</accession>
<dbReference type="Pfam" id="PF00651">
    <property type="entry name" value="BTB"/>
    <property type="match status" value="2"/>
</dbReference>
<dbReference type="OrthoDB" id="5804044at2759"/>
<dbReference type="AlphaFoldDB" id="A0A8S1HTQ1"/>
<dbReference type="InterPro" id="IPR000210">
    <property type="entry name" value="BTB/POZ_dom"/>
</dbReference>
<evidence type="ECO:0000313" key="2">
    <source>
        <dbReference type="EMBL" id="CAD6198658.1"/>
    </source>
</evidence>
<comment type="caution">
    <text evidence="2">The sequence shown here is derived from an EMBL/GenBank/DDBJ whole genome shotgun (WGS) entry which is preliminary data.</text>
</comment>
<dbReference type="Gene3D" id="3.30.710.10">
    <property type="entry name" value="Potassium Channel Kv1.1, Chain A"/>
    <property type="match status" value="2"/>
</dbReference>
<sequence length="635" mass="73211">MQAPCREAPRRAPVQRHNFQRAAIMSQGDVGSKLLNLPQNRVDSGNIDTNQLKWQVRTFANDKEVALMVGCDPGMSSTNWKVDAEVRLHVKNGDEILGTIEKRLLFTARDKPAKIVYSGTESNPFSICKKSKSVSTIFFHFSNDNSAQALVEIEVFSISVASTLDHMEPDNFEVLTRTNNLTITVESKRFYVNRELFRVFSSHFRVLIEKKEYEKENHDSDEDDEKGRIEIELENATADEILTLIRAIHPTKQQVDESNVETLLKLGKRFGVPSVLISCDRFLRSGEANKIDKFKLLNWSVQYNLPDLQDFVMNTLTHKSYFYPSPKKMPPEKISSVPLEMKIYQDGLDQRVIEMEKMKWNVKVRGHVGKVELEVVCDPGTTSTFWNIDAEIRLWIKKSDNLASAAVMERRVFSAKMKPLLLEYIGAEHEPFDCREYNDVIRKSPVDGSLSDWSHDNIAHINFTAPHNKSDLTIVVEGKHLHAHETILKVKKEREIQLETGTYEEIEFLLRAIYPSMQRVNLTNVEQLLKVGHQYGVSSILIDCERFLNSEEAKKIDKFLLLHWSFLYKFPDIQHKIFSSFDKMESFCAVQDSPAWDLMEDEEKVIILEKMLEISKKKPVFNFQFNSPPTIKKTI</sequence>
<gene>
    <name evidence="2" type="ORF">CAUJ_LOCUS14564</name>
</gene>
<organism evidence="2 3">
    <name type="scientific">Caenorhabditis auriculariae</name>
    <dbReference type="NCBI Taxonomy" id="2777116"/>
    <lineage>
        <taxon>Eukaryota</taxon>
        <taxon>Metazoa</taxon>
        <taxon>Ecdysozoa</taxon>
        <taxon>Nematoda</taxon>
        <taxon>Chromadorea</taxon>
        <taxon>Rhabditida</taxon>
        <taxon>Rhabditina</taxon>
        <taxon>Rhabditomorpha</taxon>
        <taxon>Rhabditoidea</taxon>
        <taxon>Rhabditidae</taxon>
        <taxon>Peloderinae</taxon>
        <taxon>Caenorhabditis</taxon>
    </lineage>
</organism>